<dbReference type="AlphaFoldDB" id="A0A376AFF8"/>
<dbReference type="SUPFAM" id="SSF47226">
    <property type="entry name" value="Histidine-containing phosphotransfer domain, HPT domain"/>
    <property type="match status" value="1"/>
</dbReference>
<dbReference type="RefSeq" id="WP_115669286.1">
    <property type="nucleotide sequence ID" value="NZ_UEYP01000002.1"/>
</dbReference>
<dbReference type="OrthoDB" id="8454588at2"/>
<protein>
    <recommendedName>
        <fullName evidence="3">HPt domain-containing protein</fullName>
    </recommendedName>
</protein>
<evidence type="ECO:0000313" key="2">
    <source>
        <dbReference type="Proteomes" id="UP000254764"/>
    </source>
</evidence>
<dbReference type="GO" id="GO:0000160">
    <property type="term" value="P:phosphorelay signal transduction system"/>
    <property type="evidence" value="ECO:0007669"/>
    <property type="project" value="InterPro"/>
</dbReference>
<dbReference type="Gene3D" id="1.20.120.160">
    <property type="entry name" value="HPT domain"/>
    <property type="match status" value="1"/>
</dbReference>
<keyword evidence="2" id="KW-1185">Reference proteome</keyword>
<evidence type="ECO:0008006" key="3">
    <source>
        <dbReference type="Google" id="ProtNLM"/>
    </source>
</evidence>
<dbReference type="Proteomes" id="UP000254764">
    <property type="component" value="Unassembled WGS sequence"/>
</dbReference>
<accession>A0A376AFF8</accession>
<evidence type="ECO:0000313" key="1">
    <source>
        <dbReference type="EMBL" id="SSC66508.1"/>
    </source>
</evidence>
<gene>
    <name evidence="1" type="ORF">RHIZ70_2216</name>
</gene>
<organism evidence="1 2">
    <name type="scientific">Ciceribacter selenitireducens ATCC BAA-1503</name>
    <dbReference type="NCBI Taxonomy" id="1336235"/>
    <lineage>
        <taxon>Bacteria</taxon>
        <taxon>Pseudomonadati</taxon>
        <taxon>Pseudomonadota</taxon>
        <taxon>Alphaproteobacteria</taxon>
        <taxon>Hyphomicrobiales</taxon>
        <taxon>Rhizobiaceae</taxon>
        <taxon>Ciceribacter</taxon>
    </lineage>
</organism>
<sequence length="123" mass="12702">MAALSIAFEAPENIGGLCPSKDRPIDLVQLATTTLGDKAVEIEILQMFARQARGCLQALASETENAARVTIAKRLKGAAGAVGAHAVLRAAEAVECDGADAGRLAAVAASVIEAENFILKLCR</sequence>
<dbReference type="EMBL" id="UEYP01000002">
    <property type="protein sequence ID" value="SSC66508.1"/>
    <property type="molecule type" value="Genomic_DNA"/>
</dbReference>
<dbReference type="InterPro" id="IPR036641">
    <property type="entry name" value="HPT_dom_sf"/>
</dbReference>
<name>A0A376AFF8_9HYPH</name>
<reference evidence="2" key="1">
    <citation type="submission" date="2018-07" db="EMBL/GenBank/DDBJ databases">
        <authorList>
            <person name="Peiro R."/>
            <person name="Begona"/>
            <person name="Cbmso G."/>
            <person name="Lopez M."/>
            <person name="Gonzalez S."/>
        </authorList>
    </citation>
    <scope>NUCLEOTIDE SEQUENCE [LARGE SCALE GENOMIC DNA]</scope>
</reference>
<dbReference type="STRING" id="1336235.GCA_000518785_00461"/>
<proteinExistence type="predicted"/>